<dbReference type="RefSeq" id="WP_309311376.1">
    <property type="nucleotide sequence ID" value="NZ_CP133592.1"/>
</dbReference>
<reference evidence="2 3" key="1">
    <citation type="submission" date="2023-08" db="EMBL/GenBank/DDBJ databases">
        <title>Methanolobus mangrovi sp. nov. and Methanolobus sediminis sp. nov, two novel methylotrophic methanogens isolated from mangrove sediments in China.</title>
        <authorList>
            <person name="Zhou J."/>
        </authorList>
    </citation>
    <scope>NUCLEOTIDE SEQUENCE [LARGE SCALE GENOMIC DNA]</scope>
    <source>
        <strain evidence="2 3">FTZ6</strain>
    </source>
</reference>
<dbReference type="AlphaFoldDB" id="A0AA51YM47"/>
<dbReference type="InterPro" id="IPR013561">
    <property type="entry name" value="FilR1_middle_dom"/>
</dbReference>
<keyword evidence="3" id="KW-1185">Reference proteome</keyword>
<dbReference type="Proteomes" id="UP001182908">
    <property type="component" value="Chromosome"/>
</dbReference>
<protein>
    <submittedName>
        <fullName evidence="2">Winged helix-turn-helix domain-containing protein</fullName>
    </submittedName>
</protein>
<evidence type="ECO:0000259" key="1">
    <source>
        <dbReference type="Pfam" id="PF08350"/>
    </source>
</evidence>
<organism evidence="2 3">
    <name type="scientific">Methanolobus sediminis</name>
    <dbReference type="NCBI Taxonomy" id="3072978"/>
    <lineage>
        <taxon>Archaea</taxon>
        <taxon>Methanobacteriati</taxon>
        <taxon>Methanobacteriota</taxon>
        <taxon>Stenosarchaea group</taxon>
        <taxon>Methanomicrobia</taxon>
        <taxon>Methanosarcinales</taxon>
        <taxon>Methanosarcinaceae</taxon>
        <taxon>Methanolobus</taxon>
    </lineage>
</organism>
<dbReference type="InterPro" id="IPR016490">
    <property type="entry name" value="Tscrpt_reg_HTH_AF0396-typ3"/>
</dbReference>
<accession>A0AA51YM47</accession>
<name>A0AA51YM47_9EURY</name>
<evidence type="ECO:0000313" key="3">
    <source>
        <dbReference type="Proteomes" id="UP001182908"/>
    </source>
</evidence>
<dbReference type="SUPFAM" id="SSF46785">
    <property type="entry name" value="Winged helix' DNA-binding domain"/>
    <property type="match status" value="1"/>
</dbReference>
<sequence>MKKRLLDIIFASDKRRNALLLLQNGPQKMDYLLKSLETTRNAILPQMKILEEHYLVFHYDNNYELTSIGKLIVDDMVPLLNTIEPFDNDVDYWGTHDIDFIPPHLLNRLDTLRKCEVITPSHLGMYDLDEKILQTSLISKSHYGILTFYHYLFPRLISNMLSNNADVHMIVSPSVLDKFRTECPSEFEKFLQSEFFHFYVYTGNIGFLGLACNDYYFMLRLLKNNGDSDINRILCNGKGALEWGMELFEYYLKDSTSITEI</sequence>
<dbReference type="EMBL" id="CP133592">
    <property type="protein sequence ID" value="WMW25572.1"/>
    <property type="molecule type" value="Genomic_DNA"/>
</dbReference>
<feature type="domain" description="Methanogenesis regulatory protein FilR1 middle" evidence="1">
    <location>
        <begin position="126"/>
        <end position="253"/>
    </location>
</feature>
<evidence type="ECO:0000313" key="2">
    <source>
        <dbReference type="EMBL" id="WMW25572.1"/>
    </source>
</evidence>
<dbReference type="InterPro" id="IPR036390">
    <property type="entry name" value="WH_DNA-bd_sf"/>
</dbReference>
<dbReference type="PIRSF" id="PIRSF006692">
    <property type="entry name" value="TF_HTH_AF0396_prd"/>
    <property type="match status" value="1"/>
</dbReference>
<dbReference type="GeneID" id="84231509"/>
<dbReference type="Pfam" id="PF08350">
    <property type="entry name" value="FilR1_middle"/>
    <property type="match status" value="1"/>
</dbReference>
<gene>
    <name evidence="2" type="ORF">RE474_02290</name>
</gene>
<dbReference type="KEGG" id="mseb:RE474_02290"/>
<proteinExistence type="predicted"/>